<proteinExistence type="predicted"/>
<keyword evidence="2" id="KW-0378">Hydrolase</keyword>
<dbReference type="Pfam" id="PF00929">
    <property type="entry name" value="RNase_T"/>
    <property type="match status" value="1"/>
</dbReference>
<dbReference type="CDD" id="cd06133">
    <property type="entry name" value="ERI-1_3'hExo_like"/>
    <property type="match status" value="1"/>
</dbReference>
<feature type="domain" description="Exonuclease" evidence="4">
    <location>
        <begin position="12"/>
        <end position="197"/>
    </location>
</feature>
<comment type="caution">
    <text evidence="5">The sequence shown here is derived from an EMBL/GenBank/DDBJ whole genome shotgun (WGS) entry which is preliminary data.</text>
</comment>
<dbReference type="GO" id="GO:0000175">
    <property type="term" value="F:3'-5'-RNA exonuclease activity"/>
    <property type="evidence" value="ECO:0007669"/>
    <property type="project" value="InterPro"/>
</dbReference>
<dbReference type="InterPro" id="IPR047201">
    <property type="entry name" value="ERI-1_3'hExo-like"/>
</dbReference>
<dbReference type="InterPro" id="IPR051274">
    <property type="entry name" value="3-5_Exoribonuclease"/>
</dbReference>
<reference evidence="5" key="1">
    <citation type="submission" date="2020-12" db="EMBL/GenBank/DDBJ databases">
        <title>Enhanced detection system for hospital associated transmission using whole genome sequencing surveillance.</title>
        <authorList>
            <person name="Harrison L.H."/>
            <person name="Van Tyne D."/>
            <person name="Marsh J.W."/>
            <person name="Griffith M.P."/>
            <person name="Snyder D.J."/>
            <person name="Cooper V.S."/>
            <person name="Mustapha M."/>
        </authorList>
    </citation>
    <scope>NUCLEOTIDE SEQUENCE</scope>
    <source>
        <strain evidence="5">PSB00042</strain>
    </source>
</reference>
<sequence>MNANNKPAILGVVLDLEATCNDQPRLPPEQMEIIEIGACLVRKDGEVLEEFQTFVKPSLPEPLTPFCIELTTIRQADVDGAPGFARAIGAFEAWLAACTEKYEEIQFWGSWGDYDRKQFERNAKLVGIPAPAFLKSLMHINLKNSYAQAAGARGKGPGLGKALRMEGMRFEGVPHRGISDAKNICRLLPLCLGVKESLASKRQRDGVYEK</sequence>
<evidence type="ECO:0000256" key="3">
    <source>
        <dbReference type="ARBA" id="ARBA00022839"/>
    </source>
</evidence>
<protein>
    <submittedName>
        <fullName evidence="5">Exonuclease domain-containing protein</fullName>
    </submittedName>
</protein>
<keyword evidence="3 5" id="KW-0269">Exonuclease</keyword>
<dbReference type="SUPFAM" id="SSF53098">
    <property type="entry name" value="Ribonuclease H-like"/>
    <property type="match status" value="1"/>
</dbReference>
<evidence type="ECO:0000259" key="4">
    <source>
        <dbReference type="SMART" id="SM00479"/>
    </source>
</evidence>
<gene>
    <name evidence="5" type="ORF">JEU22_03040</name>
</gene>
<name>A0A8I1JHN7_PSEPU</name>
<evidence type="ECO:0000313" key="5">
    <source>
        <dbReference type="EMBL" id="MBI6882876.1"/>
    </source>
</evidence>
<evidence type="ECO:0000313" key="6">
    <source>
        <dbReference type="Proteomes" id="UP000637061"/>
    </source>
</evidence>
<organism evidence="5 6">
    <name type="scientific">Pseudomonas putida</name>
    <name type="common">Arthrobacter siderocapsulatus</name>
    <dbReference type="NCBI Taxonomy" id="303"/>
    <lineage>
        <taxon>Bacteria</taxon>
        <taxon>Pseudomonadati</taxon>
        <taxon>Pseudomonadota</taxon>
        <taxon>Gammaproteobacteria</taxon>
        <taxon>Pseudomonadales</taxon>
        <taxon>Pseudomonadaceae</taxon>
        <taxon>Pseudomonas</taxon>
    </lineage>
</organism>
<dbReference type="PANTHER" id="PTHR23044:SF61">
    <property type="entry name" value="3'-5' EXORIBONUCLEASE 1-RELATED"/>
    <property type="match status" value="1"/>
</dbReference>
<dbReference type="RefSeq" id="WP_198746500.1">
    <property type="nucleotide sequence ID" value="NZ_JAEHTE010000002.1"/>
</dbReference>
<evidence type="ECO:0000256" key="1">
    <source>
        <dbReference type="ARBA" id="ARBA00022722"/>
    </source>
</evidence>
<evidence type="ECO:0000256" key="2">
    <source>
        <dbReference type="ARBA" id="ARBA00022801"/>
    </source>
</evidence>
<dbReference type="PANTHER" id="PTHR23044">
    <property type="entry name" value="3'-5' EXONUCLEASE ERI1-RELATED"/>
    <property type="match status" value="1"/>
</dbReference>
<dbReference type="EMBL" id="JAEHTE010000002">
    <property type="protein sequence ID" value="MBI6882876.1"/>
    <property type="molecule type" value="Genomic_DNA"/>
</dbReference>
<dbReference type="InterPro" id="IPR013520">
    <property type="entry name" value="Ribonucl_H"/>
</dbReference>
<keyword evidence="1" id="KW-0540">Nuclease</keyword>
<dbReference type="GO" id="GO:0003676">
    <property type="term" value="F:nucleic acid binding"/>
    <property type="evidence" value="ECO:0007669"/>
    <property type="project" value="InterPro"/>
</dbReference>
<dbReference type="GO" id="GO:0006259">
    <property type="term" value="P:DNA metabolic process"/>
    <property type="evidence" value="ECO:0007669"/>
    <property type="project" value="UniProtKB-ARBA"/>
</dbReference>
<dbReference type="AlphaFoldDB" id="A0A8I1JHN7"/>
<accession>A0A8I1JHN7</accession>
<dbReference type="Proteomes" id="UP000637061">
    <property type="component" value="Unassembled WGS sequence"/>
</dbReference>
<dbReference type="Gene3D" id="3.30.420.10">
    <property type="entry name" value="Ribonuclease H-like superfamily/Ribonuclease H"/>
    <property type="match status" value="1"/>
</dbReference>
<dbReference type="SMART" id="SM00479">
    <property type="entry name" value="EXOIII"/>
    <property type="match status" value="1"/>
</dbReference>
<dbReference type="InterPro" id="IPR036397">
    <property type="entry name" value="RNaseH_sf"/>
</dbReference>
<dbReference type="InterPro" id="IPR012337">
    <property type="entry name" value="RNaseH-like_sf"/>
</dbReference>